<comment type="caution">
    <text evidence="2">The sequence shown here is derived from an EMBL/GenBank/DDBJ whole genome shotgun (WGS) entry which is preliminary data.</text>
</comment>
<reference evidence="2 3" key="1">
    <citation type="submission" date="2023-08" db="EMBL/GenBank/DDBJ databases">
        <title>A Necator americanus chromosomal reference genome.</title>
        <authorList>
            <person name="Ilik V."/>
            <person name="Petrzelkova K.J."/>
            <person name="Pardy F."/>
            <person name="Fuh T."/>
            <person name="Niatou-Singa F.S."/>
            <person name="Gouil Q."/>
            <person name="Baker L."/>
            <person name="Ritchie M.E."/>
            <person name="Jex A.R."/>
            <person name="Gazzola D."/>
            <person name="Li H."/>
            <person name="Toshio Fujiwara R."/>
            <person name="Zhan B."/>
            <person name="Aroian R.V."/>
            <person name="Pafco B."/>
            <person name="Schwarz E.M."/>
        </authorList>
    </citation>
    <scope>NUCLEOTIDE SEQUENCE [LARGE SCALE GENOMIC DNA]</scope>
    <source>
        <strain evidence="2 3">Aroian</strain>
        <tissue evidence="2">Whole animal</tissue>
    </source>
</reference>
<dbReference type="EMBL" id="JAVFWL010000002">
    <property type="protein sequence ID" value="KAK6734085.1"/>
    <property type="molecule type" value="Genomic_DNA"/>
</dbReference>
<feature type="chain" id="PRO_5046735452" evidence="1">
    <location>
        <begin position="21"/>
        <end position="78"/>
    </location>
</feature>
<evidence type="ECO:0000313" key="3">
    <source>
        <dbReference type="Proteomes" id="UP001303046"/>
    </source>
</evidence>
<evidence type="ECO:0000256" key="1">
    <source>
        <dbReference type="SAM" id="SignalP"/>
    </source>
</evidence>
<evidence type="ECO:0000313" key="2">
    <source>
        <dbReference type="EMBL" id="KAK6734085.1"/>
    </source>
</evidence>
<name>A0ABR1C9J3_NECAM</name>
<dbReference type="Proteomes" id="UP001303046">
    <property type="component" value="Unassembled WGS sequence"/>
</dbReference>
<sequence>MFPLTLPTVVLVLLFGSVTSDVIQKGPTNDFYSMLGRYQERPQKRFPAGLYYSLMGEDLTETKPKRPRDEDDYILPDY</sequence>
<keyword evidence="1" id="KW-0732">Signal</keyword>
<protein>
    <submittedName>
        <fullName evidence="2">Uncharacterized protein</fullName>
    </submittedName>
</protein>
<accession>A0ABR1C9J3</accession>
<keyword evidence="3" id="KW-1185">Reference proteome</keyword>
<organism evidence="2 3">
    <name type="scientific">Necator americanus</name>
    <name type="common">Human hookworm</name>
    <dbReference type="NCBI Taxonomy" id="51031"/>
    <lineage>
        <taxon>Eukaryota</taxon>
        <taxon>Metazoa</taxon>
        <taxon>Ecdysozoa</taxon>
        <taxon>Nematoda</taxon>
        <taxon>Chromadorea</taxon>
        <taxon>Rhabditida</taxon>
        <taxon>Rhabditina</taxon>
        <taxon>Rhabditomorpha</taxon>
        <taxon>Strongyloidea</taxon>
        <taxon>Ancylostomatidae</taxon>
        <taxon>Bunostominae</taxon>
        <taxon>Necator</taxon>
    </lineage>
</organism>
<proteinExistence type="predicted"/>
<gene>
    <name evidence="2" type="primary">Necator_chrII.g5493</name>
    <name evidence="2" type="ORF">RB195_017700</name>
</gene>
<feature type="signal peptide" evidence="1">
    <location>
        <begin position="1"/>
        <end position="20"/>
    </location>
</feature>